<dbReference type="InterPro" id="IPR014710">
    <property type="entry name" value="RmlC-like_jellyroll"/>
</dbReference>
<comment type="pathway">
    <text evidence="1">Amine and polyamine biosynthesis; ectoine biosynthesis; L-ectoine from L-aspartate 4-semialdehyde: step 3/3.</text>
</comment>
<dbReference type="InterPro" id="IPR011051">
    <property type="entry name" value="RmlC_Cupin_sf"/>
</dbReference>
<dbReference type="GO" id="GO:0033990">
    <property type="term" value="F:ectoine synthase activity"/>
    <property type="evidence" value="ECO:0007669"/>
    <property type="project" value="UniProtKB-EC"/>
</dbReference>
<evidence type="ECO:0000313" key="9">
    <source>
        <dbReference type="Proteomes" id="UP000198900"/>
    </source>
</evidence>
<name>A0A7Z7FJH7_9BURK</name>
<dbReference type="EMBL" id="FNDI01000019">
    <property type="protein sequence ID" value="SDI55435.1"/>
    <property type="molecule type" value="Genomic_DNA"/>
</dbReference>
<gene>
    <name evidence="8" type="ORF">SAMN04487926_11927</name>
</gene>
<comment type="caution">
    <text evidence="8">The sequence shown here is derived from an EMBL/GenBank/DDBJ whole genome shotgun (WGS) entry which is preliminary data.</text>
</comment>
<protein>
    <recommendedName>
        <fullName evidence="4">L-ectoine synthase</fullName>
        <ecNumber evidence="3">4.2.1.108</ecNumber>
    </recommendedName>
    <alternativeName>
        <fullName evidence="6">N-acetyldiaminobutyrate dehydratase</fullName>
    </alternativeName>
</protein>
<organism evidence="8 9">
    <name type="scientific">Paraburkholderia steynii</name>
    <dbReference type="NCBI Taxonomy" id="1245441"/>
    <lineage>
        <taxon>Bacteria</taxon>
        <taxon>Pseudomonadati</taxon>
        <taxon>Pseudomonadota</taxon>
        <taxon>Betaproteobacteria</taxon>
        <taxon>Burkholderiales</taxon>
        <taxon>Burkholderiaceae</taxon>
        <taxon>Paraburkholderia</taxon>
    </lineage>
</organism>
<dbReference type="PANTHER" id="PTHR39289:SF1">
    <property type="entry name" value="L-ECTOINE SYNTHASE"/>
    <property type="match status" value="1"/>
</dbReference>
<keyword evidence="9" id="KW-1185">Reference proteome</keyword>
<evidence type="ECO:0000256" key="6">
    <source>
        <dbReference type="ARBA" id="ARBA00033271"/>
    </source>
</evidence>
<evidence type="ECO:0000256" key="7">
    <source>
        <dbReference type="ARBA" id="ARBA00048714"/>
    </source>
</evidence>
<comment type="catalytic activity">
    <reaction evidence="7">
        <text>(2S)-4-acetamido-2-aminobutanoate = L-ectoine + H2O</text>
        <dbReference type="Rhea" id="RHEA:17281"/>
        <dbReference type="ChEBI" id="CHEBI:15377"/>
        <dbReference type="ChEBI" id="CHEBI:58515"/>
        <dbReference type="ChEBI" id="CHEBI:58929"/>
        <dbReference type="EC" id="4.2.1.108"/>
    </reaction>
</comment>
<dbReference type="AlphaFoldDB" id="A0A7Z7FJH7"/>
<accession>A0A7Z7FJH7</accession>
<dbReference type="Pfam" id="PF06339">
    <property type="entry name" value="Ectoine_synth"/>
    <property type="match status" value="1"/>
</dbReference>
<dbReference type="EC" id="4.2.1.108" evidence="3"/>
<evidence type="ECO:0000256" key="5">
    <source>
        <dbReference type="ARBA" id="ARBA00023239"/>
    </source>
</evidence>
<evidence type="ECO:0000313" key="8">
    <source>
        <dbReference type="EMBL" id="SDI55435.1"/>
    </source>
</evidence>
<reference evidence="8" key="1">
    <citation type="submission" date="2016-10" db="EMBL/GenBank/DDBJ databases">
        <authorList>
            <person name="Varghese N."/>
            <person name="Submissions S."/>
        </authorList>
    </citation>
    <scope>NUCLEOTIDE SEQUENCE [LARGE SCALE GENOMIC DNA]</scope>
    <source>
        <strain evidence="8">YR281</strain>
    </source>
</reference>
<dbReference type="GO" id="GO:0019491">
    <property type="term" value="P:ectoine biosynthetic process"/>
    <property type="evidence" value="ECO:0007669"/>
    <property type="project" value="UniProtKB-UniPathway"/>
</dbReference>
<dbReference type="SUPFAM" id="SSF51182">
    <property type="entry name" value="RmlC-like cupins"/>
    <property type="match status" value="1"/>
</dbReference>
<comment type="similarity">
    <text evidence="2">Belongs to the ectoine synthase family.</text>
</comment>
<sequence length="96" mass="10909">MDYDVCHTVVRAGTDSLLQYRNHLEAWYCIAGEREAEDMNGNAILIQPGTIYVPNKHDLHNLRGGNDQDLVLIVVFNPPLKGHERQNLEAAQTFTY</sequence>
<dbReference type="Gene3D" id="2.60.120.10">
    <property type="entry name" value="Jelly Rolls"/>
    <property type="match status" value="1"/>
</dbReference>
<proteinExistence type="inferred from homology"/>
<dbReference type="InterPro" id="IPR010462">
    <property type="entry name" value="Ectoine_synth"/>
</dbReference>
<dbReference type="Proteomes" id="UP000198900">
    <property type="component" value="Unassembled WGS sequence"/>
</dbReference>
<dbReference type="PANTHER" id="PTHR39289">
    <property type="match status" value="1"/>
</dbReference>
<evidence type="ECO:0000256" key="4">
    <source>
        <dbReference type="ARBA" id="ARBA00019707"/>
    </source>
</evidence>
<evidence type="ECO:0000256" key="2">
    <source>
        <dbReference type="ARBA" id="ARBA00009637"/>
    </source>
</evidence>
<evidence type="ECO:0000256" key="1">
    <source>
        <dbReference type="ARBA" id="ARBA00005181"/>
    </source>
</evidence>
<dbReference type="UniPathway" id="UPA00067">
    <property type="reaction ID" value="UER00123"/>
</dbReference>
<evidence type="ECO:0000256" key="3">
    <source>
        <dbReference type="ARBA" id="ARBA00013192"/>
    </source>
</evidence>
<keyword evidence="5" id="KW-0456">Lyase</keyword>